<keyword evidence="4 7" id="KW-1133">Transmembrane helix</keyword>
<gene>
    <name evidence="8" type="ORF">PISL3812_06379</name>
</gene>
<evidence type="ECO:0000313" key="9">
    <source>
        <dbReference type="Proteomes" id="UP000054383"/>
    </source>
</evidence>
<accession>A0A0U1M1B9</accession>
<dbReference type="EMBL" id="CVMT01000006">
    <property type="protein sequence ID" value="CRG89343.1"/>
    <property type="molecule type" value="Genomic_DNA"/>
</dbReference>
<evidence type="ECO:0000256" key="3">
    <source>
        <dbReference type="ARBA" id="ARBA00022692"/>
    </source>
</evidence>
<name>A0A0U1M1B9_TALIS</name>
<proteinExistence type="predicted"/>
<feature type="transmembrane region" description="Helical" evidence="7">
    <location>
        <begin position="163"/>
        <end position="183"/>
    </location>
</feature>
<dbReference type="STRING" id="28573.A0A0U1M1B9"/>
<dbReference type="GO" id="GO:0022857">
    <property type="term" value="F:transmembrane transporter activity"/>
    <property type="evidence" value="ECO:0007669"/>
    <property type="project" value="InterPro"/>
</dbReference>
<dbReference type="OMA" id="FWNCLAW"/>
<keyword evidence="9" id="KW-1185">Reference proteome</keyword>
<dbReference type="PANTHER" id="PTHR45649:SF27">
    <property type="entry name" value="CHOLINE TRANSPORTER (EUROFUNG)"/>
    <property type="match status" value="1"/>
</dbReference>
<feature type="transmembrane region" description="Helical" evidence="7">
    <location>
        <begin position="477"/>
        <end position="498"/>
    </location>
</feature>
<dbReference type="PANTHER" id="PTHR45649">
    <property type="entry name" value="AMINO-ACID PERMEASE BAT1"/>
    <property type="match status" value="1"/>
</dbReference>
<dbReference type="AlphaFoldDB" id="A0A0U1M1B9"/>
<evidence type="ECO:0000256" key="1">
    <source>
        <dbReference type="ARBA" id="ARBA00004141"/>
    </source>
</evidence>
<dbReference type="GO" id="GO:0006865">
    <property type="term" value="P:amino acid transport"/>
    <property type="evidence" value="ECO:0007669"/>
    <property type="project" value="InterPro"/>
</dbReference>
<evidence type="ECO:0000256" key="7">
    <source>
        <dbReference type="SAM" id="Phobius"/>
    </source>
</evidence>
<feature type="transmembrane region" description="Helical" evidence="7">
    <location>
        <begin position="78"/>
        <end position="98"/>
    </location>
</feature>
<keyword evidence="2" id="KW-0813">Transport</keyword>
<dbReference type="OrthoDB" id="3900342at2759"/>
<protein>
    <submittedName>
        <fullName evidence="8">Choline transport protein</fullName>
    </submittedName>
</protein>
<feature type="region of interest" description="Disordered" evidence="6">
    <location>
        <begin position="1"/>
        <end position="27"/>
    </location>
</feature>
<dbReference type="InterPro" id="IPR002293">
    <property type="entry name" value="AA/rel_permease1"/>
</dbReference>
<feature type="transmembrane region" description="Helical" evidence="7">
    <location>
        <begin position="39"/>
        <end position="58"/>
    </location>
</feature>
<dbReference type="PROSITE" id="PS00218">
    <property type="entry name" value="AMINO_ACID_PERMEASE_1"/>
    <property type="match status" value="1"/>
</dbReference>
<organism evidence="8 9">
    <name type="scientific">Talaromyces islandicus</name>
    <name type="common">Penicillium islandicum</name>
    <dbReference type="NCBI Taxonomy" id="28573"/>
    <lineage>
        <taxon>Eukaryota</taxon>
        <taxon>Fungi</taxon>
        <taxon>Dikarya</taxon>
        <taxon>Ascomycota</taxon>
        <taxon>Pezizomycotina</taxon>
        <taxon>Eurotiomycetes</taxon>
        <taxon>Eurotiomycetidae</taxon>
        <taxon>Eurotiales</taxon>
        <taxon>Trichocomaceae</taxon>
        <taxon>Talaromyces</taxon>
        <taxon>Talaromyces sect. Islandici</taxon>
    </lineage>
</organism>
<dbReference type="Proteomes" id="UP000054383">
    <property type="component" value="Unassembled WGS sequence"/>
</dbReference>
<evidence type="ECO:0000256" key="2">
    <source>
        <dbReference type="ARBA" id="ARBA00022448"/>
    </source>
</evidence>
<feature type="transmembrane region" description="Helical" evidence="7">
    <location>
        <begin position="329"/>
        <end position="351"/>
    </location>
</feature>
<evidence type="ECO:0000313" key="8">
    <source>
        <dbReference type="EMBL" id="CRG89343.1"/>
    </source>
</evidence>
<feature type="compositionally biased region" description="Basic and acidic residues" evidence="6">
    <location>
        <begin position="1"/>
        <end position="12"/>
    </location>
</feature>
<reference evidence="8 9" key="1">
    <citation type="submission" date="2015-04" db="EMBL/GenBank/DDBJ databases">
        <authorList>
            <person name="Syromyatnikov M.Y."/>
            <person name="Popov V.N."/>
        </authorList>
    </citation>
    <scope>NUCLEOTIDE SEQUENCE [LARGE SCALE GENOMIC DNA]</scope>
    <source>
        <strain evidence="8">WF-38-12</strain>
    </source>
</reference>
<feature type="transmembrane region" description="Helical" evidence="7">
    <location>
        <begin position="119"/>
        <end position="143"/>
    </location>
</feature>
<dbReference type="Pfam" id="PF13520">
    <property type="entry name" value="AA_permease_2"/>
    <property type="match status" value="1"/>
</dbReference>
<sequence length="521" mass="56542">MTANVPDEKMNAIEHPTSDNSSEEVVNASGHRQELQRNFGLLSICAIAVTTGNTWIAQGGSVTINISNGGPAGVIYEFIAVSVCYWFVAASIAELASAMPSASGVYHWASITAGRYGRVCGWFAGYWNTLAWVFGAASMSSILGNQTVSMYALFHPNFVPQPWHVFVSMLICTWICCITVLFANRLLPQIGNLGMFLIIGGVFVTIIVCAVMPHVNGVGYASDEFVWRSWTSDTGYASQGFVFVAGMLNGAYSVGTPDVTSHLAEEIPHPSRNIPKAILAQMTVGFITGFLYMIAMFYSIQSLDDVLGSAFGFPLAEIYRQATGTRGGALGLLIVAFLPTLVTCVGCYITAGRTLWTLARDNATPFSGWVGRINGKMHNPFNATLICGCLITILACIYVGSSTAFNAFVGSYAQLSTLSYFAAIFPHVLSRRSSVTRGYFWMKGPVGYIVNIVSCIYILAFIVIFCFPYTLPTDAKSMNYASLITGGLTIFIAIWWFIHQRHYVGPQAIPLTDRKVADDAK</sequence>
<feature type="transmembrane region" description="Helical" evidence="7">
    <location>
        <begin position="236"/>
        <end position="256"/>
    </location>
</feature>
<evidence type="ECO:0000256" key="5">
    <source>
        <dbReference type="ARBA" id="ARBA00023136"/>
    </source>
</evidence>
<keyword evidence="5 7" id="KW-0472">Membrane</keyword>
<feature type="transmembrane region" description="Helical" evidence="7">
    <location>
        <begin position="446"/>
        <end position="471"/>
    </location>
</feature>
<feature type="transmembrane region" description="Helical" evidence="7">
    <location>
        <begin position="381"/>
        <end position="401"/>
    </location>
</feature>
<dbReference type="GO" id="GO:0016020">
    <property type="term" value="C:membrane"/>
    <property type="evidence" value="ECO:0007669"/>
    <property type="project" value="UniProtKB-SubCell"/>
</dbReference>
<dbReference type="Gene3D" id="1.20.1740.10">
    <property type="entry name" value="Amino acid/polyamine transporter I"/>
    <property type="match status" value="1"/>
</dbReference>
<evidence type="ECO:0000256" key="4">
    <source>
        <dbReference type="ARBA" id="ARBA00022989"/>
    </source>
</evidence>
<dbReference type="PIRSF" id="PIRSF006060">
    <property type="entry name" value="AA_transporter"/>
    <property type="match status" value="1"/>
</dbReference>
<evidence type="ECO:0000256" key="6">
    <source>
        <dbReference type="SAM" id="MobiDB-lite"/>
    </source>
</evidence>
<feature type="transmembrane region" description="Helical" evidence="7">
    <location>
        <begin position="277"/>
        <end position="300"/>
    </location>
</feature>
<feature type="transmembrane region" description="Helical" evidence="7">
    <location>
        <begin position="195"/>
        <end position="216"/>
    </location>
</feature>
<comment type="subcellular location">
    <subcellularLocation>
        <location evidence="1">Membrane</location>
        <topology evidence="1">Multi-pass membrane protein</topology>
    </subcellularLocation>
</comment>
<dbReference type="InterPro" id="IPR004840">
    <property type="entry name" value="Amino_acid_permease_CS"/>
</dbReference>
<keyword evidence="3 7" id="KW-0812">Transmembrane</keyword>
<feature type="transmembrane region" description="Helical" evidence="7">
    <location>
        <begin position="407"/>
        <end position="425"/>
    </location>
</feature>